<dbReference type="RefSeq" id="XP_041197988.1">
    <property type="nucleotide sequence ID" value="XM_041332456.1"/>
</dbReference>
<comment type="caution">
    <text evidence="1">The sequence shown here is derived from an EMBL/GenBank/DDBJ whole genome shotgun (WGS) entry which is preliminary data.</text>
</comment>
<accession>A0A9P7EJU5</accession>
<reference evidence="1" key="1">
    <citation type="journal article" date="2020" name="New Phytol.">
        <title>Comparative genomics reveals dynamic genome evolution in host specialist ectomycorrhizal fungi.</title>
        <authorList>
            <person name="Lofgren L.A."/>
            <person name="Nguyen N.H."/>
            <person name="Vilgalys R."/>
            <person name="Ruytinx J."/>
            <person name="Liao H.L."/>
            <person name="Branco S."/>
            <person name="Kuo A."/>
            <person name="LaButti K."/>
            <person name="Lipzen A."/>
            <person name="Andreopoulos W."/>
            <person name="Pangilinan J."/>
            <person name="Riley R."/>
            <person name="Hundley H."/>
            <person name="Na H."/>
            <person name="Barry K."/>
            <person name="Grigoriev I.V."/>
            <person name="Stajich J.E."/>
            <person name="Kennedy P.G."/>
        </authorList>
    </citation>
    <scope>NUCLEOTIDE SEQUENCE</scope>
    <source>
        <strain evidence="1">MN1</strain>
    </source>
</reference>
<proteinExistence type="predicted"/>
<sequence length="642" mass="73036">MSQSDFHVNTVFQEAVPTAHAATQETQSMKSRLWWMSRDNDLLIQECSTNATRTWPNYTLSPIPQHDLVSVIVDPLQDLVVTISSPYSIDVHNFAQAQHAFWLEIYMLSSQAPHPDSACTSLDYRHHFNARGIHHVVFMKEPAICGDRIVVPYCTHTDNTWAKLMYIQVVDWKKGQVECHQQHPIDHQVQRHHQYNFHFIDQQTFVVIDLEASISLYTLQEFGRPPRRRIIYCFPVYHSARCPSRNSSPRPYAQLRALPESQIMVLEMLLPILPVILVIDMAIFSEKALHSEALNAMPWSDWGPQHTCCFPHDPSHRISVFGSRMAYALPRYRTPTPGHRLEALSADGRFHVHMWDFNQKVIARSKSISDSDLPGHLICKPACLGHTCYNSDFSSNRSYTATVCHESFPTRDFERLFLEQDRFTLTWVRPDAVDIKVVSPILETKTAAHGGCPLAQPYTGKIYPGPTAMHDALHVTAHHLRQDNLSSTRFISYKTMMMAVGSMSLPLSTELIHRILTLLSPHARGHSPLMSVASTYTCHLFYTYGGWLWTRRDFGFGADNCEDTTNHTPSLVSISLKPSQTTRILSNVGSDLTSRRNLGFGGDDCQEHGQLCPWPPVSCQKSEIIADSSVFWPMRIAHVVRK</sequence>
<protein>
    <submittedName>
        <fullName evidence="1">Uncharacterized protein</fullName>
    </submittedName>
</protein>
<keyword evidence="2" id="KW-1185">Reference proteome</keyword>
<name>A0A9P7EJU5_9AGAM</name>
<dbReference type="OrthoDB" id="2673085at2759"/>
<dbReference type="GeneID" id="64626473"/>
<gene>
    <name evidence="1" type="ORF">BJ212DRAFT_1296446</name>
</gene>
<evidence type="ECO:0000313" key="2">
    <source>
        <dbReference type="Proteomes" id="UP000807769"/>
    </source>
</evidence>
<dbReference type="Proteomes" id="UP000807769">
    <property type="component" value="Unassembled WGS sequence"/>
</dbReference>
<organism evidence="1 2">
    <name type="scientific">Suillus subaureus</name>
    <dbReference type="NCBI Taxonomy" id="48587"/>
    <lineage>
        <taxon>Eukaryota</taxon>
        <taxon>Fungi</taxon>
        <taxon>Dikarya</taxon>
        <taxon>Basidiomycota</taxon>
        <taxon>Agaricomycotina</taxon>
        <taxon>Agaricomycetes</taxon>
        <taxon>Agaricomycetidae</taxon>
        <taxon>Boletales</taxon>
        <taxon>Suillineae</taxon>
        <taxon>Suillaceae</taxon>
        <taxon>Suillus</taxon>
    </lineage>
</organism>
<dbReference type="EMBL" id="JABBWG010000004">
    <property type="protein sequence ID" value="KAG1823928.1"/>
    <property type="molecule type" value="Genomic_DNA"/>
</dbReference>
<evidence type="ECO:0000313" key="1">
    <source>
        <dbReference type="EMBL" id="KAG1823928.1"/>
    </source>
</evidence>
<dbReference type="AlphaFoldDB" id="A0A9P7EJU5"/>